<feature type="compositionally biased region" description="Basic residues" evidence="1">
    <location>
        <begin position="71"/>
        <end position="94"/>
    </location>
</feature>
<feature type="compositionally biased region" description="Gly residues" evidence="1">
    <location>
        <begin position="29"/>
        <end position="38"/>
    </location>
</feature>
<protein>
    <recommendedName>
        <fullName evidence="4">CXXC-type domain-containing protein</fullName>
    </recommendedName>
</protein>
<evidence type="ECO:0008006" key="4">
    <source>
        <dbReference type="Google" id="ProtNLM"/>
    </source>
</evidence>
<name>A0ABN9SSS0_9DINO</name>
<gene>
    <name evidence="2" type="ORF">PCOR1329_LOCUS32279</name>
</gene>
<evidence type="ECO:0000313" key="3">
    <source>
        <dbReference type="Proteomes" id="UP001189429"/>
    </source>
</evidence>
<feature type="compositionally biased region" description="Basic and acidic residues" evidence="1">
    <location>
        <begin position="147"/>
        <end position="157"/>
    </location>
</feature>
<feature type="region of interest" description="Disordered" evidence="1">
    <location>
        <begin position="1"/>
        <end position="165"/>
    </location>
</feature>
<organism evidence="2 3">
    <name type="scientific">Prorocentrum cordatum</name>
    <dbReference type="NCBI Taxonomy" id="2364126"/>
    <lineage>
        <taxon>Eukaryota</taxon>
        <taxon>Sar</taxon>
        <taxon>Alveolata</taxon>
        <taxon>Dinophyceae</taxon>
        <taxon>Prorocentrales</taxon>
        <taxon>Prorocentraceae</taxon>
        <taxon>Prorocentrum</taxon>
    </lineage>
</organism>
<dbReference type="EMBL" id="CAUYUJ010013003">
    <property type="protein sequence ID" value="CAK0835173.1"/>
    <property type="molecule type" value="Genomic_DNA"/>
</dbReference>
<reference evidence="2" key="1">
    <citation type="submission" date="2023-10" db="EMBL/GenBank/DDBJ databases">
        <authorList>
            <person name="Chen Y."/>
            <person name="Shah S."/>
            <person name="Dougan E. K."/>
            <person name="Thang M."/>
            <person name="Chan C."/>
        </authorList>
    </citation>
    <scope>NUCLEOTIDE SEQUENCE [LARGE SCALE GENOMIC DNA]</scope>
</reference>
<keyword evidence="3" id="KW-1185">Reference proteome</keyword>
<sequence length="191" mass="19728">MLTAVMEKSAEAPDTPIRTPKPMKRKGKGTGNGKGEGASKGTSMASTGKKGKGTNKGTGKGKGTSESLSKGMRKGKGKKTKGASKSTAKAKARPQRLDGRTSTAIASPLMDASSLGIPGGPTEGPEAPPITKVERPCTSEGGGGKNDYWRPETDELRKQRRGNGCGCSNCRRKGHCTTCKELHGEASAQPT</sequence>
<accession>A0ABN9SSS0</accession>
<proteinExistence type="predicted"/>
<dbReference type="Proteomes" id="UP001189429">
    <property type="component" value="Unassembled WGS sequence"/>
</dbReference>
<evidence type="ECO:0000313" key="2">
    <source>
        <dbReference type="EMBL" id="CAK0835173.1"/>
    </source>
</evidence>
<comment type="caution">
    <text evidence="2">The sequence shown here is derived from an EMBL/GenBank/DDBJ whole genome shotgun (WGS) entry which is preliminary data.</text>
</comment>
<evidence type="ECO:0000256" key="1">
    <source>
        <dbReference type="SAM" id="MobiDB-lite"/>
    </source>
</evidence>